<evidence type="ECO:0000256" key="14">
    <source>
        <dbReference type="SAM" id="MobiDB-lite"/>
    </source>
</evidence>
<name>A0AAV6GUG4_9TELE</name>
<evidence type="ECO:0000256" key="6">
    <source>
        <dbReference type="ARBA" id="ARBA00022989"/>
    </source>
</evidence>
<feature type="compositionally biased region" description="Polar residues" evidence="14">
    <location>
        <begin position="1177"/>
        <end position="1202"/>
    </location>
</feature>
<dbReference type="Gene3D" id="1.20.120.350">
    <property type="entry name" value="Voltage-gated potassium channels. Chain C"/>
    <property type="match status" value="2"/>
</dbReference>
<dbReference type="GO" id="GO:0046872">
    <property type="term" value="F:metal ion binding"/>
    <property type="evidence" value="ECO:0007669"/>
    <property type="project" value="UniProtKB-KW"/>
</dbReference>
<comment type="similarity">
    <text evidence="12">Belongs to the calcium channel alpha-1 subunit (TC 1.A.1.11) family.</text>
</comment>
<dbReference type="Proteomes" id="UP000823561">
    <property type="component" value="Chromosome 7"/>
</dbReference>
<dbReference type="Gene3D" id="1.10.287.70">
    <property type="match status" value="2"/>
</dbReference>
<evidence type="ECO:0000256" key="10">
    <source>
        <dbReference type="ARBA" id="ARBA00023303"/>
    </source>
</evidence>
<accession>A0AAV6GUG4</accession>
<dbReference type="GO" id="GO:0008332">
    <property type="term" value="F:low voltage-gated calcium channel activity"/>
    <property type="evidence" value="ECO:0007669"/>
    <property type="project" value="TreeGrafter"/>
</dbReference>
<keyword evidence="12" id="KW-0107">Calcium channel</keyword>
<keyword evidence="11 12" id="KW-0106">Calcium</keyword>
<gene>
    <name evidence="17" type="ORF">AALO_G00102660</name>
</gene>
<evidence type="ECO:0000256" key="2">
    <source>
        <dbReference type="ARBA" id="ARBA00022448"/>
    </source>
</evidence>
<keyword evidence="11" id="KW-0479">Metal-binding</keyword>
<organism evidence="17 18">
    <name type="scientific">Alosa alosa</name>
    <name type="common">allis shad</name>
    <dbReference type="NCBI Taxonomy" id="278164"/>
    <lineage>
        <taxon>Eukaryota</taxon>
        <taxon>Metazoa</taxon>
        <taxon>Chordata</taxon>
        <taxon>Craniata</taxon>
        <taxon>Vertebrata</taxon>
        <taxon>Euteleostomi</taxon>
        <taxon>Actinopterygii</taxon>
        <taxon>Neopterygii</taxon>
        <taxon>Teleostei</taxon>
        <taxon>Clupei</taxon>
        <taxon>Clupeiformes</taxon>
        <taxon>Clupeoidei</taxon>
        <taxon>Clupeidae</taxon>
        <taxon>Alosa</taxon>
    </lineage>
</organism>
<feature type="compositionally biased region" description="Gly residues" evidence="14">
    <location>
        <begin position="883"/>
        <end position="892"/>
    </location>
</feature>
<keyword evidence="6 15" id="KW-1133">Transmembrane helix</keyword>
<keyword evidence="7" id="KW-0406">Ion transport</keyword>
<feature type="compositionally biased region" description="Gly residues" evidence="14">
    <location>
        <begin position="1093"/>
        <end position="1114"/>
    </location>
</feature>
<evidence type="ECO:0000256" key="8">
    <source>
        <dbReference type="ARBA" id="ARBA00023136"/>
    </source>
</evidence>
<proteinExistence type="inferred from homology"/>
<keyword evidence="10" id="KW-0407">Ion channel</keyword>
<dbReference type="FunFam" id="1.20.120.350:FF:000009">
    <property type="entry name" value="Voltage-dependent T-type calcium channel subunit alpha"/>
    <property type="match status" value="1"/>
</dbReference>
<evidence type="ECO:0000256" key="11">
    <source>
        <dbReference type="PIRSR" id="PIRSR602077-1"/>
    </source>
</evidence>
<feature type="transmembrane region" description="Helical" evidence="15">
    <location>
        <begin position="310"/>
        <end position="337"/>
    </location>
</feature>
<evidence type="ECO:0000259" key="16">
    <source>
        <dbReference type="Pfam" id="PF00520"/>
    </source>
</evidence>
<feature type="transmembrane region" description="Helical" evidence="15">
    <location>
        <begin position="372"/>
        <end position="391"/>
    </location>
</feature>
<feature type="compositionally biased region" description="Basic residues" evidence="14">
    <location>
        <begin position="43"/>
        <end position="70"/>
    </location>
</feature>
<keyword evidence="18" id="KW-1185">Reference proteome</keyword>
<feature type="transmembrane region" description="Helical" evidence="15">
    <location>
        <begin position="471"/>
        <end position="494"/>
    </location>
</feature>
<evidence type="ECO:0000256" key="1">
    <source>
        <dbReference type="ARBA" id="ARBA00004141"/>
    </source>
</evidence>
<feature type="coiled-coil region" evidence="13">
    <location>
        <begin position="503"/>
        <end position="530"/>
    </location>
</feature>
<feature type="compositionally biased region" description="Pro residues" evidence="14">
    <location>
        <begin position="1212"/>
        <end position="1221"/>
    </location>
</feature>
<dbReference type="InterPro" id="IPR002077">
    <property type="entry name" value="VDCCAlpha1"/>
</dbReference>
<dbReference type="InterPro" id="IPR005821">
    <property type="entry name" value="Ion_trans_dom"/>
</dbReference>
<dbReference type="PRINTS" id="PR00167">
    <property type="entry name" value="CACHANNEL"/>
</dbReference>
<dbReference type="GO" id="GO:0070509">
    <property type="term" value="P:calcium ion import"/>
    <property type="evidence" value="ECO:0007669"/>
    <property type="project" value="TreeGrafter"/>
</dbReference>
<evidence type="ECO:0000256" key="7">
    <source>
        <dbReference type="ARBA" id="ARBA00023065"/>
    </source>
</evidence>
<feature type="region of interest" description="Disordered" evidence="14">
    <location>
        <begin position="1168"/>
        <end position="1297"/>
    </location>
</feature>
<evidence type="ECO:0000256" key="9">
    <source>
        <dbReference type="ARBA" id="ARBA00023180"/>
    </source>
</evidence>
<comment type="caution">
    <text evidence="17">The sequence shown here is derived from an EMBL/GenBank/DDBJ whole genome shotgun (WGS) entry which is preliminary data.</text>
</comment>
<keyword evidence="3 15" id="KW-0812">Transmembrane</keyword>
<dbReference type="PANTHER" id="PTHR10037:SF209">
    <property type="entry name" value="VOLTAGE-DEPENDENT T-TYPE CALCIUM CHANNEL SUBUNIT ALPHA"/>
    <property type="match status" value="1"/>
</dbReference>
<dbReference type="FunFam" id="1.10.287.70:FF:000054">
    <property type="entry name" value="Voltage-dependent T-type calcium channel subunit alpha"/>
    <property type="match status" value="1"/>
</dbReference>
<keyword evidence="8 15" id="KW-0472">Membrane</keyword>
<feature type="transmembrane region" description="Helical" evidence="15">
    <location>
        <begin position="267"/>
        <end position="290"/>
    </location>
</feature>
<dbReference type="GO" id="GO:0043005">
    <property type="term" value="C:neuron projection"/>
    <property type="evidence" value="ECO:0007669"/>
    <property type="project" value="TreeGrafter"/>
</dbReference>
<feature type="domain" description="Ion transport" evidence="16">
    <location>
        <begin position="552"/>
        <end position="830"/>
    </location>
</feature>
<dbReference type="FunFam" id="1.10.287.70:FF:000018">
    <property type="entry name" value="Voltage-dependent T-type calcium channel subunit alpha"/>
    <property type="match status" value="1"/>
</dbReference>
<feature type="domain" description="Ion transport" evidence="16">
    <location>
        <begin position="234"/>
        <end position="504"/>
    </location>
</feature>
<dbReference type="PANTHER" id="PTHR10037">
    <property type="entry name" value="VOLTAGE-GATED CATION CHANNEL CALCIUM AND SODIUM"/>
    <property type="match status" value="1"/>
</dbReference>
<dbReference type="EMBL" id="JADWDJ010000007">
    <property type="protein sequence ID" value="KAG5278778.1"/>
    <property type="molecule type" value="Genomic_DNA"/>
</dbReference>
<sequence>MRRSSWNSLGRQARGGSLRVRGSSSARLYSAGSAEHESLLGAPHHHHHHPPPPPHHPLRPLHPAQHHQSHPGHGGHVPPPLLWSARRCPHRRDRRALSLELPELLQVPACGGGGGTPLVPLGLQQQTQTQIHPLLALKKSSSGERAAGGEHQDCNGKAPAGPQAPLLGEVFPQVNCRKDKGELEEDSDYTLCFRIQKMIEVYRPDWCETREDWSVYLFSPQNKFRLLCQSIIAHKLFDYVVLAFIFLNCITVALERPKIHQGSLERVFLTVSNYIFTAIFVAEMTVKVVSKGLYLGERAYLRSSWNILDGFLVFVSLVDIVVSMAGGAKILGVLRVLRLLRTLRPLRVISRAPGLKLVVETLITSLKPIGNIVLICCAFFIIFGILGVQLFKGKFYYCVGLDVKNITNKSDCLSANYRWVHHKYNFDNLGQALMSLFVLASKDGWVNIMYHGLDAVGIDQQPIMNYSPWMLLYFISFLLIVSFFVLNMFVGVVVENFHKCRQHQEVEEAKRREEKRLRRMERKRRKAQKLPYYASYGHIRLMIHTFCTSHHLDLFITLIICINVVTMSLEHYSQPQVTARASLTTAPTMHHCSAPLPQCLSSVTGLETTLKYCNYFFSTTFVIETVLKLVAFGVRRFFKDRWNQLDLAIVLLSVMGITLEEIEINASLPINPTIIRIMRVLRIARVLKLLKMATGMRALLDTVVQALPQVGNLGLLFMLLFFIYAALGVELFGELVCNEEYQCEGMSRHATFENFGMAFLTLFQVSTGDNWNGIMKDTLRECPPGEYNCNPSLQFISPMYFVSFVLTAQFVLINVVVAVLMKHLDDSNKEAMEDAEMDAEIELELAQGALCCMGGLGAAAGGAAIAAAAAGGLGASLGPGGDRGGGGGAGEGGCRHQGVTAASPHCPHGASSPRRIGHDARSRRRLYSPAQENQWLDSVSLLIKDSLEGEMLMIDNLSGSVFHHYSSPPVCRDCHHHPQEIQLAEVEQASLMSEQLSDKSSSLALPDDLSLDDHSVYQLLVRDSKEERGSSDSHSSEELRSSQAHCGGSQPHSPRREEGETGLLDVGLGPQSPVQRLLLQQHQHTPMHSRDGGQLGGHIGGAGGGGGGGAGGGVSSSRGASPLFHLPAEFFHPASAVPQGSPAAAAAAGVAADRMGAWLTSPASWASLRSPGANSRVIGSQHQSHSDSSLATGSSEGSLQTTLEERLSFSISPPPPPPPPSSSSSRDRDPASPRPVLCPVPLPIPPPPATPSPRRQQRCGAKPSGASVPLQATRGHQRSQSSCGDSMDPSDNDDAGAMGLATMAGTDTADCGQAGTNSEHLSEALSSLSLSSLRCSGSLAPPLAKKCNSTGSLEQAGAPCRPGEAKTPGSWTVWTPRGTCLPHGRGRWRRGARLGRGVTRGCHQQGAWG</sequence>
<feature type="region of interest" description="Disordered" evidence="14">
    <location>
        <begin position="1082"/>
        <end position="1120"/>
    </location>
</feature>
<keyword evidence="2" id="KW-0813">Transport</keyword>
<evidence type="ECO:0000313" key="18">
    <source>
        <dbReference type="Proteomes" id="UP000823561"/>
    </source>
</evidence>
<feature type="compositionally biased region" description="Low complexity" evidence="14">
    <location>
        <begin position="14"/>
        <end position="28"/>
    </location>
</feature>
<dbReference type="GO" id="GO:0005248">
    <property type="term" value="F:voltage-gated sodium channel activity"/>
    <property type="evidence" value="ECO:0007669"/>
    <property type="project" value="TreeGrafter"/>
</dbReference>
<evidence type="ECO:0000256" key="15">
    <source>
        <dbReference type="SAM" id="Phobius"/>
    </source>
</evidence>
<feature type="compositionally biased region" description="Basic and acidic residues" evidence="14">
    <location>
        <begin position="1023"/>
        <end position="1040"/>
    </location>
</feature>
<feature type="transmembrane region" description="Helical" evidence="15">
    <location>
        <begin position="236"/>
        <end position="255"/>
    </location>
</feature>
<feature type="region of interest" description="Disordered" evidence="14">
    <location>
        <begin position="1"/>
        <end position="79"/>
    </location>
</feature>
<keyword evidence="9" id="KW-0325">Glycoprotein</keyword>
<feature type="region of interest" description="Disordered" evidence="14">
    <location>
        <begin position="883"/>
        <end position="924"/>
    </location>
</feature>
<protein>
    <recommendedName>
        <fullName evidence="16">Ion transport domain-containing protein</fullName>
    </recommendedName>
</protein>
<dbReference type="InterPro" id="IPR043203">
    <property type="entry name" value="VGCC_Ca_Na"/>
</dbReference>
<dbReference type="Pfam" id="PF00520">
    <property type="entry name" value="Ion_trans"/>
    <property type="match status" value="2"/>
</dbReference>
<dbReference type="GO" id="GO:0005891">
    <property type="term" value="C:voltage-gated calcium channel complex"/>
    <property type="evidence" value="ECO:0007669"/>
    <property type="project" value="InterPro"/>
</dbReference>
<dbReference type="GO" id="GO:0001518">
    <property type="term" value="C:voltage-gated sodium channel complex"/>
    <property type="evidence" value="ECO:0007669"/>
    <property type="project" value="TreeGrafter"/>
</dbReference>
<feature type="region of interest" description="Disordered" evidence="14">
    <location>
        <begin position="1023"/>
        <end position="1069"/>
    </location>
</feature>
<dbReference type="SUPFAM" id="SSF81324">
    <property type="entry name" value="Voltage-gated potassium channels"/>
    <property type="match status" value="2"/>
</dbReference>
<feature type="compositionally biased region" description="Pro residues" evidence="14">
    <location>
        <begin position="1232"/>
        <end position="1251"/>
    </location>
</feature>
<keyword evidence="4" id="KW-0677">Repeat</keyword>
<keyword evidence="12" id="KW-0109">Calcium transport</keyword>
<evidence type="ECO:0000256" key="4">
    <source>
        <dbReference type="ARBA" id="ARBA00022737"/>
    </source>
</evidence>
<evidence type="ECO:0000256" key="12">
    <source>
        <dbReference type="RuleBase" id="RU003808"/>
    </source>
</evidence>
<feature type="binding site" evidence="11">
    <location>
        <position position="443"/>
    </location>
    <ligand>
        <name>Ca(2+)</name>
        <dbReference type="ChEBI" id="CHEBI:29108"/>
    </ligand>
</feature>
<evidence type="ECO:0000256" key="5">
    <source>
        <dbReference type="ARBA" id="ARBA00022882"/>
    </source>
</evidence>
<feature type="transmembrane region" description="Helical" evidence="15">
    <location>
        <begin position="800"/>
        <end position="821"/>
    </location>
</feature>
<dbReference type="GO" id="GO:0045956">
    <property type="term" value="P:positive regulation of calcium ion-dependent exocytosis"/>
    <property type="evidence" value="ECO:0007669"/>
    <property type="project" value="TreeGrafter"/>
</dbReference>
<keyword evidence="13" id="KW-0175">Coiled coil</keyword>
<comment type="subcellular location">
    <subcellularLocation>
        <location evidence="1 12">Membrane</location>
        <topology evidence="1 12">Multi-pass membrane protein</topology>
    </subcellularLocation>
</comment>
<feature type="compositionally biased region" description="Polar residues" evidence="14">
    <location>
        <begin position="1"/>
        <end position="10"/>
    </location>
</feature>
<evidence type="ECO:0000256" key="3">
    <source>
        <dbReference type="ARBA" id="ARBA00022692"/>
    </source>
</evidence>
<evidence type="ECO:0000313" key="17">
    <source>
        <dbReference type="EMBL" id="KAG5278778.1"/>
    </source>
</evidence>
<reference evidence="17" key="1">
    <citation type="submission" date="2020-10" db="EMBL/GenBank/DDBJ databases">
        <title>Chromosome-scale genome assembly of the Allis shad, Alosa alosa.</title>
        <authorList>
            <person name="Margot Z."/>
            <person name="Christophe K."/>
            <person name="Cabau C."/>
            <person name="Louis A."/>
            <person name="Berthelot C."/>
            <person name="Parey E."/>
            <person name="Roest Crollius H."/>
            <person name="Montfort J."/>
            <person name="Robinson-Rechavi M."/>
            <person name="Bucao C."/>
            <person name="Bouchez O."/>
            <person name="Gislard M."/>
            <person name="Lluch J."/>
            <person name="Milhes M."/>
            <person name="Lampietro C."/>
            <person name="Lopez Roques C."/>
            <person name="Donnadieu C."/>
            <person name="Braasch I."/>
            <person name="Desvignes T."/>
            <person name="Postlethwait J."/>
            <person name="Bobe J."/>
            <person name="Guiguen Y."/>
        </authorList>
    </citation>
    <scope>NUCLEOTIDE SEQUENCE</scope>
    <source>
        <strain evidence="17">M-15738</strain>
        <tissue evidence="17">Blood</tissue>
    </source>
</reference>
<dbReference type="InterPro" id="IPR027359">
    <property type="entry name" value="Volt_channel_dom_sf"/>
</dbReference>
<feature type="transmembrane region" description="Helical" evidence="15">
    <location>
        <begin position="713"/>
        <end position="732"/>
    </location>
</feature>
<keyword evidence="5 12" id="KW-0851">Voltage-gated channel</keyword>
<evidence type="ECO:0000256" key="13">
    <source>
        <dbReference type="SAM" id="Coils"/>
    </source>
</evidence>
<dbReference type="GO" id="GO:0086010">
    <property type="term" value="P:membrane depolarization during action potential"/>
    <property type="evidence" value="ECO:0007669"/>
    <property type="project" value="TreeGrafter"/>
</dbReference>